<comment type="caution">
    <text evidence="1">The sequence shown here is derived from an EMBL/GenBank/DDBJ whole genome shotgun (WGS) entry which is preliminary data.</text>
</comment>
<evidence type="ECO:0000313" key="2">
    <source>
        <dbReference type="Proteomes" id="UP001239111"/>
    </source>
</evidence>
<organism evidence="1 2">
    <name type="scientific">Eretmocerus hayati</name>
    <dbReference type="NCBI Taxonomy" id="131215"/>
    <lineage>
        <taxon>Eukaryota</taxon>
        <taxon>Metazoa</taxon>
        <taxon>Ecdysozoa</taxon>
        <taxon>Arthropoda</taxon>
        <taxon>Hexapoda</taxon>
        <taxon>Insecta</taxon>
        <taxon>Pterygota</taxon>
        <taxon>Neoptera</taxon>
        <taxon>Endopterygota</taxon>
        <taxon>Hymenoptera</taxon>
        <taxon>Apocrita</taxon>
        <taxon>Proctotrupomorpha</taxon>
        <taxon>Chalcidoidea</taxon>
        <taxon>Aphelinidae</taxon>
        <taxon>Aphelininae</taxon>
        <taxon>Eretmocerus</taxon>
    </lineage>
</organism>
<dbReference type="Proteomes" id="UP001239111">
    <property type="component" value="Chromosome 2"/>
</dbReference>
<reference evidence="1" key="1">
    <citation type="submission" date="2023-04" db="EMBL/GenBank/DDBJ databases">
        <title>A chromosome-level genome assembly of the parasitoid wasp Eretmocerus hayati.</title>
        <authorList>
            <person name="Zhong Y."/>
            <person name="Liu S."/>
            <person name="Liu Y."/>
        </authorList>
    </citation>
    <scope>NUCLEOTIDE SEQUENCE</scope>
    <source>
        <strain evidence="1">ZJU_SS_LIU_2023</strain>
    </source>
</reference>
<dbReference type="EMBL" id="CM056742">
    <property type="protein sequence ID" value="KAJ8677112.1"/>
    <property type="molecule type" value="Genomic_DNA"/>
</dbReference>
<name>A0ACC2P3U5_9HYME</name>
<proteinExistence type="predicted"/>
<sequence>MQKKKNILNLCDSAQQNVLRTKWKYVVELDDIEHNLLSHRTNLTYSNRKILITLYNCGEDGGKFRQEERGPLQRCGCGGADEKFHRDCERGPLQRCGCGGANEKIHRDCERGPLQRCGCEGTNEKIHSDCERGPLQRRDCGGPKKQFFSPLSSLTMLHGWIDLVA</sequence>
<gene>
    <name evidence="1" type="ORF">QAD02_012899</name>
</gene>
<evidence type="ECO:0000313" key="1">
    <source>
        <dbReference type="EMBL" id="KAJ8677112.1"/>
    </source>
</evidence>
<protein>
    <submittedName>
        <fullName evidence="1">Uncharacterized protein</fullName>
    </submittedName>
</protein>
<accession>A0ACC2P3U5</accession>
<keyword evidence="2" id="KW-1185">Reference proteome</keyword>